<feature type="region of interest" description="Disordered" evidence="1">
    <location>
        <begin position="109"/>
        <end position="129"/>
    </location>
</feature>
<dbReference type="OrthoDB" id="5088078at2759"/>
<dbReference type="AlphaFoldDB" id="A0A9P9I8B6"/>
<dbReference type="EMBL" id="JAGMUV010000040">
    <property type="protein sequence ID" value="KAH7111586.1"/>
    <property type="molecule type" value="Genomic_DNA"/>
</dbReference>
<protein>
    <submittedName>
        <fullName evidence="2">Uncharacterized protein</fullName>
    </submittedName>
</protein>
<reference evidence="2" key="1">
    <citation type="journal article" date="2021" name="Nat. Commun.">
        <title>Genetic determinants of endophytism in the Arabidopsis root mycobiome.</title>
        <authorList>
            <person name="Mesny F."/>
            <person name="Miyauchi S."/>
            <person name="Thiergart T."/>
            <person name="Pickel B."/>
            <person name="Atanasova L."/>
            <person name="Karlsson M."/>
            <person name="Huettel B."/>
            <person name="Barry K.W."/>
            <person name="Haridas S."/>
            <person name="Chen C."/>
            <person name="Bauer D."/>
            <person name="Andreopoulos W."/>
            <person name="Pangilinan J."/>
            <person name="LaButti K."/>
            <person name="Riley R."/>
            <person name="Lipzen A."/>
            <person name="Clum A."/>
            <person name="Drula E."/>
            <person name="Henrissat B."/>
            <person name="Kohler A."/>
            <person name="Grigoriev I.V."/>
            <person name="Martin F.M."/>
            <person name="Hacquard S."/>
        </authorList>
    </citation>
    <scope>NUCLEOTIDE SEQUENCE</scope>
    <source>
        <strain evidence="2">MPI-CAGE-AT-0147</strain>
    </source>
</reference>
<comment type="caution">
    <text evidence="2">The sequence shown here is derived from an EMBL/GenBank/DDBJ whole genome shotgun (WGS) entry which is preliminary data.</text>
</comment>
<organism evidence="2 3">
    <name type="scientific">Dactylonectria macrodidyma</name>
    <dbReference type="NCBI Taxonomy" id="307937"/>
    <lineage>
        <taxon>Eukaryota</taxon>
        <taxon>Fungi</taxon>
        <taxon>Dikarya</taxon>
        <taxon>Ascomycota</taxon>
        <taxon>Pezizomycotina</taxon>
        <taxon>Sordariomycetes</taxon>
        <taxon>Hypocreomycetidae</taxon>
        <taxon>Hypocreales</taxon>
        <taxon>Nectriaceae</taxon>
        <taxon>Dactylonectria</taxon>
    </lineage>
</organism>
<dbReference type="Proteomes" id="UP000738349">
    <property type="component" value="Unassembled WGS sequence"/>
</dbReference>
<name>A0A9P9I8B6_9HYPO</name>
<accession>A0A9P9I8B6</accession>
<evidence type="ECO:0000313" key="3">
    <source>
        <dbReference type="Proteomes" id="UP000738349"/>
    </source>
</evidence>
<proteinExistence type="predicted"/>
<keyword evidence="3" id="KW-1185">Reference proteome</keyword>
<evidence type="ECO:0000256" key="1">
    <source>
        <dbReference type="SAM" id="MobiDB-lite"/>
    </source>
</evidence>
<evidence type="ECO:0000313" key="2">
    <source>
        <dbReference type="EMBL" id="KAH7111586.1"/>
    </source>
</evidence>
<sequence>MQVITTTTSFRHAARQINLKLQDFALVQHQTRIWRLQTEGRGIPEEIKSLVRSYNEDDDKYPQIEQTLKSERLTIQFDRGLDIIWLEGSIYVKDGQIAIAIILPKPQNLQDEAETTRSPDSSDGMRPTEDDRQQINLSLAVGGEPTDAARISAKSLAQKPDIQIRRLAGQTHTSISLLQPGDIVVLNAHERIEVKSGGVALILIRYKVWPTVETGLG</sequence>
<gene>
    <name evidence="2" type="ORF">EDB81DRAFT_829564</name>
</gene>